<accession>A0A9E5MKU5</accession>
<gene>
    <name evidence="2" type="ORF">FK219_010205</name>
</gene>
<comment type="caution">
    <text evidence="2">The sequence shown here is derived from an EMBL/GenBank/DDBJ whole genome shotgun (WGS) entry which is preliminary data.</text>
</comment>
<keyword evidence="3" id="KW-1185">Reference proteome</keyword>
<dbReference type="PANTHER" id="PTHR37017">
    <property type="entry name" value="AB HYDROLASE-1 DOMAIN-CONTAINING PROTEIN-RELATED"/>
    <property type="match status" value="1"/>
</dbReference>
<dbReference type="SUPFAM" id="SSF53474">
    <property type="entry name" value="alpha/beta-Hydrolases"/>
    <property type="match status" value="1"/>
</dbReference>
<name>A0A9E5MKU5_9MICO</name>
<evidence type="ECO:0000313" key="2">
    <source>
        <dbReference type="EMBL" id="NHF63604.1"/>
    </source>
</evidence>
<proteinExistence type="predicted"/>
<dbReference type="InterPro" id="IPR052897">
    <property type="entry name" value="Sec-Metab_Biosynth_Hydrolase"/>
</dbReference>
<dbReference type="RefSeq" id="WP_152583933.1">
    <property type="nucleotide sequence ID" value="NZ_VIKT02000017.1"/>
</dbReference>
<reference evidence="2 3" key="1">
    <citation type="submission" date="2020-03" db="EMBL/GenBank/DDBJ databases">
        <title>Chryseoglobus sp. isolated from a deep-sea seamount.</title>
        <authorList>
            <person name="Zhang D.-C."/>
        </authorList>
    </citation>
    <scope>NUCLEOTIDE SEQUENCE [LARGE SCALE GENOMIC DNA]</scope>
    <source>
        <strain evidence="2 3">KN1116</strain>
    </source>
</reference>
<feature type="domain" description="AB hydrolase-1" evidence="1">
    <location>
        <begin position="3"/>
        <end position="221"/>
    </location>
</feature>
<dbReference type="Pfam" id="PF12697">
    <property type="entry name" value="Abhydrolase_6"/>
    <property type="match status" value="1"/>
</dbReference>
<dbReference type="InterPro" id="IPR000073">
    <property type="entry name" value="AB_hydrolase_1"/>
</dbReference>
<dbReference type="Gene3D" id="3.40.50.1820">
    <property type="entry name" value="alpha/beta hydrolase"/>
    <property type="match status" value="1"/>
</dbReference>
<dbReference type="PANTHER" id="PTHR37017:SF11">
    <property type="entry name" value="ESTERASE_LIPASE_THIOESTERASE DOMAIN-CONTAINING PROTEIN"/>
    <property type="match status" value="1"/>
</dbReference>
<sequence length="233" mass="24920">MNIVLIPGFWLDGASWSGVTPTLARAGHTVHTPTLPGKRPGDRALSGIGLHDHVDAVLEIVDAIASPVVLVGHSGGGSIAWAAADARPADIARVVFVDALPFPDGSVINDELPVEGDRIPLPEWNFFEAEDLVDLDDALRERFRAIAVPEPAAVATDPQTLHHEARFAVPVTVIACEFPEAMLRQAITSGAPWASELGRLEQLEIIELPTGHWPQFTKPVELGQSILAAVERA</sequence>
<dbReference type="InterPro" id="IPR029058">
    <property type="entry name" value="AB_hydrolase_fold"/>
</dbReference>
<evidence type="ECO:0000313" key="3">
    <source>
        <dbReference type="Proteomes" id="UP000818266"/>
    </source>
</evidence>
<keyword evidence="2" id="KW-0378">Hydrolase</keyword>
<dbReference type="EMBL" id="VIKT02000017">
    <property type="protein sequence ID" value="NHF63604.1"/>
    <property type="molecule type" value="Genomic_DNA"/>
</dbReference>
<dbReference type="OrthoDB" id="9773549at2"/>
<dbReference type="Proteomes" id="UP000818266">
    <property type="component" value="Unassembled WGS sequence"/>
</dbReference>
<dbReference type="GO" id="GO:0016787">
    <property type="term" value="F:hydrolase activity"/>
    <property type="evidence" value="ECO:0007669"/>
    <property type="project" value="UniProtKB-KW"/>
</dbReference>
<protein>
    <submittedName>
        <fullName evidence="2">Alpha/beta hydrolase</fullName>
    </submittedName>
</protein>
<dbReference type="AlphaFoldDB" id="A0A9E5MKU5"/>
<evidence type="ECO:0000259" key="1">
    <source>
        <dbReference type="Pfam" id="PF12697"/>
    </source>
</evidence>
<organism evidence="2 3">
    <name type="scientific">Microcella pacifica</name>
    <dbReference type="NCBI Taxonomy" id="2591847"/>
    <lineage>
        <taxon>Bacteria</taxon>
        <taxon>Bacillati</taxon>
        <taxon>Actinomycetota</taxon>
        <taxon>Actinomycetes</taxon>
        <taxon>Micrococcales</taxon>
        <taxon>Microbacteriaceae</taxon>
        <taxon>Microcella</taxon>
    </lineage>
</organism>